<dbReference type="SUPFAM" id="SSF54611">
    <property type="entry name" value="SecB-like"/>
    <property type="match status" value="1"/>
</dbReference>
<comment type="function">
    <text evidence="6">One of the proteins required for the normal export of preproteins out of the cell cytoplasm. It is a molecular chaperone that binds to a subset of precursor proteins, maintaining them in a translocation-competent state. It also specifically binds to its receptor SecA.</text>
</comment>
<dbReference type="GO" id="GO:0015031">
    <property type="term" value="P:protein transport"/>
    <property type="evidence" value="ECO:0007669"/>
    <property type="project" value="UniProtKB-UniRule"/>
</dbReference>
<evidence type="ECO:0000313" key="8">
    <source>
        <dbReference type="EMBL" id="QPH55895.1"/>
    </source>
</evidence>
<dbReference type="Gene3D" id="3.10.420.10">
    <property type="entry name" value="SecB-like"/>
    <property type="match status" value="1"/>
</dbReference>
<dbReference type="Proteomes" id="UP000594800">
    <property type="component" value="Chromosome"/>
</dbReference>
<comment type="similarity">
    <text evidence="1 6">Belongs to the SecB family.</text>
</comment>
<accession>A0A7S9QEF1</accession>
<dbReference type="KEGG" id="poz:I0K15_09290"/>
<dbReference type="PRINTS" id="PR01594">
    <property type="entry name" value="SECBCHAPRONE"/>
</dbReference>
<keyword evidence="2 6" id="KW-0813">Transport</keyword>
<dbReference type="Pfam" id="PF02556">
    <property type="entry name" value="SecB"/>
    <property type="match status" value="1"/>
</dbReference>
<evidence type="ECO:0000256" key="7">
    <source>
        <dbReference type="SAM" id="MobiDB-lite"/>
    </source>
</evidence>
<dbReference type="InterPro" id="IPR003708">
    <property type="entry name" value="SecB"/>
</dbReference>
<evidence type="ECO:0000256" key="6">
    <source>
        <dbReference type="HAMAP-Rule" id="MF_00821"/>
    </source>
</evidence>
<evidence type="ECO:0000313" key="9">
    <source>
        <dbReference type="Proteomes" id="UP000594800"/>
    </source>
</evidence>
<keyword evidence="9" id="KW-1185">Reference proteome</keyword>
<keyword evidence="3 6" id="KW-0653">Protein transport</keyword>
<keyword evidence="6" id="KW-0963">Cytoplasm</keyword>
<name>A0A7S9QEF1_9RHOB</name>
<dbReference type="EMBL" id="CP064942">
    <property type="protein sequence ID" value="QPH55895.1"/>
    <property type="molecule type" value="Genomic_DNA"/>
</dbReference>
<comment type="subunit">
    <text evidence="6">Homotetramer, a dimer of dimers. One homotetramer interacts with 1 SecA dimer.</text>
</comment>
<keyword evidence="5 6" id="KW-0143">Chaperone</keyword>
<dbReference type="GO" id="GO:0005737">
    <property type="term" value="C:cytoplasm"/>
    <property type="evidence" value="ECO:0007669"/>
    <property type="project" value="UniProtKB-SubCell"/>
</dbReference>
<dbReference type="RefSeq" id="WP_196105157.1">
    <property type="nucleotide sequence ID" value="NZ_CP064942.1"/>
</dbReference>
<sequence>MADENQTPETDAAAAQAQQSQPQIRIRNQYVKDVSFENLAAQKGIVPQTAPQVRVGVNLDAKKVEGADGVYEVVMTLKVNADAGEQKVFLMELDYAGIFEVSNVPENQIHPFLLIQCPTMIFPFARRIVSDMTRDGGFPPVNVDPIDFLALYRNELLRRQQAQAASAGSPTGTA</sequence>
<dbReference type="NCBIfam" id="NF004392">
    <property type="entry name" value="PRK05751.1-3"/>
    <property type="match status" value="1"/>
</dbReference>
<evidence type="ECO:0000256" key="1">
    <source>
        <dbReference type="ARBA" id="ARBA00009990"/>
    </source>
</evidence>
<feature type="region of interest" description="Disordered" evidence="7">
    <location>
        <begin position="1"/>
        <end position="21"/>
    </location>
</feature>
<proteinExistence type="inferred from homology"/>
<evidence type="ECO:0000256" key="3">
    <source>
        <dbReference type="ARBA" id="ARBA00022927"/>
    </source>
</evidence>
<dbReference type="GO" id="GO:0051262">
    <property type="term" value="P:protein tetramerization"/>
    <property type="evidence" value="ECO:0007669"/>
    <property type="project" value="InterPro"/>
</dbReference>
<keyword evidence="4 6" id="KW-0811">Translocation</keyword>
<dbReference type="PANTHER" id="PTHR36918:SF1">
    <property type="entry name" value="PROTEIN-EXPORT PROTEIN SECB"/>
    <property type="match status" value="1"/>
</dbReference>
<dbReference type="HAMAP" id="MF_00821">
    <property type="entry name" value="SecB"/>
    <property type="match status" value="1"/>
</dbReference>
<evidence type="ECO:0000256" key="5">
    <source>
        <dbReference type="ARBA" id="ARBA00023186"/>
    </source>
</evidence>
<dbReference type="InterPro" id="IPR035958">
    <property type="entry name" value="SecB-like_sf"/>
</dbReference>
<comment type="subcellular location">
    <subcellularLocation>
        <location evidence="6">Cytoplasm</location>
    </subcellularLocation>
</comment>
<dbReference type="NCBIfam" id="TIGR00809">
    <property type="entry name" value="secB"/>
    <property type="match status" value="1"/>
</dbReference>
<organism evidence="8 9">
    <name type="scientific">Pontivivens ytuae</name>
    <dbReference type="NCBI Taxonomy" id="2789856"/>
    <lineage>
        <taxon>Bacteria</taxon>
        <taxon>Pseudomonadati</taxon>
        <taxon>Pseudomonadota</taxon>
        <taxon>Alphaproteobacteria</taxon>
        <taxon>Rhodobacterales</taxon>
        <taxon>Paracoccaceae</taxon>
        <taxon>Pontivivens</taxon>
    </lineage>
</organism>
<dbReference type="PANTHER" id="PTHR36918">
    <property type="match status" value="1"/>
</dbReference>
<dbReference type="GO" id="GO:0051082">
    <property type="term" value="F:unfolded protein binding"/>
    <property type="evidence" value="ECO:0007669"/>
    <property type="project" value="InterPro"/>
</dbReference>
<reference evidence="8 9" key="1">
    <citation type="submission" date="2020-11" db="EMBL/GenBank/DDBJ databases">
        <title>Description of Pontivivens ytuae sp. nov. isolated from deep sea sediment of Mariana Trench.</title>
        <authorList>
            <person name="Wang Z."/>
            <person name="Sun Q.-L."/>
            <person name="Xu X.-D."/>
            <person name="Tang Y.-Z."/>
            <person name="Zhang J."/>
        </authorList>
    </citation>
    <scope>NUCLEOTIDE SEQUENCE [LARGE SCALE GENOMIC DNA]</scope>
    <source>
        <strain evidence="8 9">MT2928</strain>
    </source>
</reference>
<gene>
    <name evidence="6 8" type="primary">secB</name>
    <name evidence="8" type="ORF">I0K15_09290</name>
</gene>
<protein>
    <recommendedName>
        <fullName evidence="6">Protein-export protein SecB</fullName>
    </recommendedName>
</protein>
<evidence type="ECO:0000256" key="4">
    <source>
        <dbReference type="ARBA" id="ARBA00023010"/>
    </source>
</evidence>
<evidence type="ECO:0000256" key="2">
    <source>
        <dbReference type="ARBA" id="ARBA00022448"/>
    </source>
</evidence>
<feature type="compositionally biased region" description="Low complexity" evidence="7">
    <location>
        <begin position="12"/>
        <end position="21"/>
    </location>
</feature>
<dbReference type="AlphaFoldDB" id="A0A7S9QEF1"/>
<dbReference type="GO" id="GO:0006457">
    <property type="term" value="P:protein folding"/>
    <property type="evidence" value="ECO:0007669"/>
    <property type="project" value="UniProtKB-UniRule"/>
</dbReference>